<dbReference type="PANTHER" id="PTHR36111:SF2">
    <property type="entry name" value="INNER MEMBRANE PROTEIN"/>
    <property type="match status" value="1"/>
</dbReference>
<keyword evidence="1" id="KW-0812">Transmembrane</keyword>
<feature type="transmembrane region" description="Helical" evidence="1">
    <location>
        <begin position="140"/>
        <end position="161"/>
    </location>
</feature>
<evidence type="ECO:0008006" key="3">
    <source>
        <dbReference type="Google" id="ProtNLM"/>
    </source>
</evidence>
<proteinExistence type="predicted"/>
<feature type="transmembrane region" description="Helical" evidence="1">
    <location>
        <begin position="209"/>
        <end position="226"/>
    </location>
</feature>
<accession>A0A0W8G493</accession>
<name>A0A0W8G493_9ZZZZ</name>
<evidence type="ECO:0000313" key="2">
    <source>
        <dbReference type="EMBL" id="KUG27992.1"/>
    </source>
</evidence>
<feature type="transmembrane region" description="Helical" evidence="1">
    <location>
        <begin position="97"/>
        <end position="120"/>
    </location>
</feature>
<dbReference type="InterPro" id="IPR007563">
    <property type="entry name" value="DUF554"/>
</dbReference>
<evidence type="ECO:0000256" key="1">
    <source>
        <dbReference type="SAM" id="Phobius"/>
    </source>
</evidence>
<feature type="transmembrane region" description="Helical" evidence="1">
    <location>
        <begin position="35"/>
        <end position="52"/>
    </location>
</feature>
<feature type="transmembrane region" description="Helical" evidence="1">
    <location>
        <begin position="6"/>
        <end position="23"/>
    </location>
</feature>
<organism evidence="2">
    <name type="scientific">hydrocarbon metagenome</name>
    <dbReference type="NCBI Taxonomy" id="938273"/>
    <lineage>
        <taxon>unclassified sequences</taxon>
        <taxon>metagenomes</taxon>
        <taxon>ecological metagenomes</taxon>
    </lineage>
</organism>
<dbReference type="EMBL" id="LNQE01000269">
    <property type="protein sequence ID" value="KUG27992.1"/>
    <property type="molecule type" value="Genomic_DNA"/>
</dbReference>
<feature type="transmembrane region" description="Helical" evidence="1">
    <location>
        <begin position="182"/>
        <end position="203"/>
    </location>
</feature>
<protein>
    <recommendedName>
        <fullName evidence="3">DUF554 domain-containing protein</fullName>
    </recommendedName>
</protein>
<sequence>MIPVGSLTNAAAIIAGGMVGMLLHGKFPDRVRTIVFQALGLCVAVIGLQMALQMSKPLLVIFSLILGGVAGELLDIESRLERLGDRVKALARSKNTLFTEGFVTASLIYCVGSMAILGSFDEGLRGDPSILLTKAMLDGFASVALASTYGAGVLFSSVPVFCYQYGLTLLAGAFQGFFTEALMAQITTVGGILIIGIGINLLGILKIRISNLLPSLAAIVILSLVFL</sequence>
<keyword evidence="1" id="KW-0472">Membrane</keyword>
<dbReference type="PANTHER" id="PTHR36111">
    <property type="entry name" value="INNER MEMBRANE PROTEIN-RELATED"/>
    <property type="match status" value="1"/>
</dbReference>
<dbReference type="AlphaFoldDB" id="A0A0W8G493"/>
<reference evidence="2" key="1">
    <citation type="journal article" date="2015" name="Proc. Natl. Acad. Sci. U.S.A.">
        <title>Networks of energetic and metabolic interactions define dynamics in microbial communities.</title>
        <authorList>
            <person name="Embree M."/>
            <person name="Liu J.K."/>
            <person name="Al-Bassam M.M."/>
            <person name="Zengler K."/>
        </authorList>
    </citation>
    <scope>NUCLEOTIDE SEQUENCE</scope>
</reference>
<comment type="caution">
    <text evidence="2">The sequence shown here is derived from an EMBL/GenBank/DDBJ whole genome shotgun (WGS) entry which is preliminary data.</text>
</comment>
<dbReference type="Pfam" id="PF04474">
    <property type="entry name" value="DUF554"/>
    <property type="match status" value="1"/>
</dbReference>
<gene>
    <name evidence="2" type="ORF">ASZ90_002138</name>
</gene>
<keyword evidence="1" id="KW-1133">Transmembrane helix</keyword>